<dbReference type="Gene3D" id="2.60.40.4380">
    <property type="entry name" value="Translational regulator CsrA"/>
    <property type="match status" value="1"/>
</dbReference>
<dbReference type="InterPro" id="IPR003751">
    <property type="entry name" value="CsrA"/>
</dbReference>
<dbReference type="GO" id="GO:0003723">
    <property type="term" value="F:RNA binding"/>
    <property type="evidence" value="ECO:0007669"/>
    <property type="project" value="InterPro"/>
</dbReference>
<evidence type="ECO:0000256" key="2">
    <source>
        <dbReference type="ARBA" id="ARBA00022795"/>
    </source>
</evidence>
<reference evidence="3 4" key="1">
    <citation type="submission" date="2018-02" db="EMBL/GenBank/DDBJ databases">
        <title>Genomic Encyclopedia of Archaeal and Bacterial Type Strains, Phase II (KMG-II): from individual species to whole genera.</title>
        <authorList>
            <person name="Goeker M."/>
        </authorList>
    </citation>
    <scope>NUCLEOTIDE SEQUENCE [LARGE SCALE GENOMIC DNA]</scope>
    <source>
        <strain evidence="3 4">DSM 15099</strain>
    </source>
</reference>
<organism evidence="3 4">
    <name type="scientific">Clostridium algidicarnis DSM 15099</name>
    <dbReference type="NCBI Taxonomy" id="1121295"/>
    <lineage>
        <taxon>Bacteria</taxon>
        <taxon>Bacillati</taxon>
        <taxon>Bacillota</taxon>
        <taxon>Clostridia</taxon>
        <taxon>Eubacteriales</taxon>
        <taxon>Clostridiaceae</taxon>
        <taxon>Clostridium</taxon>
    </lineage>
</organism>
<dbReference type="SUPFAM" id="SSF117130">
    <property type="entry name" value="CsrA-like"/>
    <property type="match status" value="1"/>
</dbReference>
<accession>A0A2S6FV23</accession>
<gene>
    <name evidence="3" type="ORF">BD821_1206</name>
</gene>
<evidence type="ECO:0000313" key="3">
    <source>
        <dbReference type="EMBL" id="PPK45258.1"/>
    </source>
</evidence>
<dbReference type="RefSeq" id="WP_104410607.1">
    <property type="nucleotide sequence ID" value="NZ_PTIS01000020.1"/>
</dbReference>
<sequence length="70" mass="7844">MLALSINVGDYVVLQTSDGLVKVQVVEGNVSGKYRLAIEAPQSIGIVRRSLWEEQHEGVTFKKYEPKLKK</sequence>
<proteinExistence type="predicted"/>
<evidence type="ECO:0000256" key="1">
    <source>
        <dbReference type="ARBA" id="ARBA00022491"/>
    </source>
</evidence>
<keyword evidence="1" id="KW-0678">Repressor</keyword>
<keyword evidence="2" id="KW-1005">Bacterial flagellum biogenesis</keyword>
<name>A0A2S6FV23_9CLOT</name>
<comment type="caution">
    <text evidence="3">The sequence shown here is derived from an EMBL/GenBank/DDBJ whole genome shotgun (WGS) entry which is preliminary data.</text>
</comment>
<evidence type="ECO:0000313" key="4">
    <source>
        <dbReference type="Proteomes" id="UP000239863"/>
    </source>
</evidence>
<dbReference type="AlphaFoldDB" id="A0A2S6FV23"/>
<dbReference type="Proteomes" id="UP000239863">
    <property type="component" value="Unassembled WGS sequence"/>
</dbReference>
<dbReference type="EMBL" id="PTIS01000020">
    <property type="protein sequence ID" value="PPK45258.1"/>
    <property type="molecule type" value="Genomic_DNA"/>
</dbReference>
<dbReference type="Pfam" id="PF02599">
    <property type="entry name" value="CsrA"/>
    <property type="match status" value="1"/>
</dbReference>
<dbReference type="GO" id="GO:0006109">
    <property type="term" value="P:regulation of carbohydrate metabolic process"/>
    <property type="evidence" value="ECO:0007669"/>
    <property type="project" value="InterPro"/>
</dbReference>
<dbReference type="GO" id="GO:0044781">
    <property type="term" value="P:bacterial-type flagellum organization"/>
    <property type="evidence" value="ECO:0007669"/>
    <property type="project" value="UniProtKB-KW"/>
</dbReference>
<dbReference type="InterPro" id="IPR036107">
    <property type="entry name" value="CsrA_sf"/>
</dbReference>
<dbReference type="GO" id="GO:0006402">
    <property type="term" value="P:mRNA catabolic process"/>
    <property type="evidence" value="ECO:0007669"/>
    <property type="project" value="InterPro"/>
</dbReference>
<protein>
    <submittedName>
        <fullName evidence="3">Carbon storage regulator CsrA</fullName>
    </submittedName>
</protein>